<gene>
    <name evidence="1" type="ORF">B0X70_05525</name>
</gene>
<dbReference type="EMBL" id="CP020335">
    <property type="protein sequence ID" value="QXF36167.1"/>
    <property type="molecule type" value="Genomic_DNA"/>
</dbReference>
<dbReference type="Proteomes" id="UP000693715">
    <property type="component" value="Chromosome"/>
</dbReference>
<protein>
    <submittedName>
        <fullName evidence="1">Uncharacterized protein</fullName>
    </submittedName>
</protein>
<organism evidence="1 2">
    <name type="scientific">Photorhabdus akhurstii</name>
    <dbReference type="NCBI Taxonomy" id="171438"/>
    <lineage>
        <taxon>Bacteria</taxon>
        <taxon>Pseudomonadati</taxon>
        <taxon>Pseudomonadota</taxon>
        <taxon>Gammaproteobacteria</taxon>
        <taxon>Enterobacterales</taxon>
        <taxon>Morganellaceae</taxon>
        <taxon>Photorhabdus</taxon>
    </lineage>
</organism>
<reference evidence="1 2" key="1">
    <citation type="submission" date="2017-03" db="EMBL/GenBank/DDBJ databases">
        <title>Genome comparison of Photorhabdus luminescens strain 0813-124 phase variants.</title>
        <authorList>
            <person name="Chien C.-C."/>
            <person name="Chen W.-J."/>
            <person name="Shih M.-C."/>
            <person name="Hsieh F.-C."/>
        </authorList>
    </citation>
    <scope>NUCLEOTIDE SEQUENCE [LARGE SCALE GENOMIC DNA]</scope>
    <source>
        <strain evidence="1 2">0813-124 phase II</strain>
    </source>
</reference>
<keyword evidence="2" id="KW-1185">Reference proteome</keyword>
<evidence type="ECO:0000313" key="2">
    <source>
        <dbReference type="Proteomes" id="UP000693715"/>
    </source>
</evidence>
<sequence>MLRRKINGRTLEQIIASQLPELVKSASSKVSHQLLQIQLAELSSRLGYEEDTEIDDENSNILLNLNGFAEGAGGKLRLFVDLPDGTHHGFKLLILRL</sequence>
<proteinExistence type="predicted"/>
<name>A0ABX8M3S8_9GAMM</name>
<accession>A0ABX8M3S8</accession>
<evidence type="ECO:0000313" key="1">
    <source>
        <dbReference type="EMBL" id="QXF36167.1"/>
    </source>
</evidence>